<keyword evidence="4" id="KW-1185">Reference proteome</keyword>
<dbReference type="GO" id="GO:0003824">
    <property type="term" value="F:catalytic activity"/>
    <property type="evidence" value="ECO:0007669"/>
    <property type="project" value="InterPro"/>
</dbReference>
<organism evidence="3 4">
    <name type="scientific">Cloeon dipterum</name>
    <dbReference type="NCBI Taxonomy" id="197152"/>
    <lineage>
        <taxon>Eukaryota</taxon>
        <taxon>Metazoa</taxon>
        <taxon>Ecdysozoa</taxon>
        <taxon>Arthropoda</taxon>
        <taxon>Hexapoda</taxon>
        <taxon>Insecta</taxon>
        <taxon>Pterygota</taxon>
        <taxon>Palaeoptera</taxon>
        <taxon>Ephemeroptera</taxon>
        <taxon>Pisciforma</taxon>
        <taxon>Baetidae</taxon>
        <taxon>Cloeon</taxon>
    </lineage>
</organism>
<dbReference type="CDD" id="cd01650">
    <property type="entry name" value="RT_nLTR_like"/>
    <property type="match status" value="1"/>
</dbReference>
<dbReference type="EMBL" id="CADEPI010000291">
    <property type="protein sequence ID" value="CAB3382997.1"/>
    <property type="molecule type" value="Genomic_DNA"/>
</dbReference>
<evidence type="ECO:0000313" key="4">
    <source>
        <dbReference type="Proteomes" id="UP000494165"/>
    </source>
</evidence>
<feature type="region of interest" description="Disordered" evidence="1">
    <location>
        <begin position="1432"/>
        <end position="1457"/>
    </location>
</feature>
<feature type="compositionally biased region" description="Polar residues" evidence="1">
    <location>
        <begin position="1272"/>
        <end position="1287"/>
    </location>
</feature>
<dbReference type="OrthoDB" id="426210at2759"/>
<sequence length="1533" mass="170463">MQPLVQQQAAKQPSPVAGLLNVKVPALGKKTRLPNWKVWRSFWVTAKRARCPKGVRGVQLSLAPLKEMHLEEPGNKVSKVFVPCGSCIKRTSSRNKCYVFAIFPEAAGSGPALMYLAGRSESESQRWMRDLIKFLDPNYITAAAILCFNARSLKNKKRAADIAAFLEVHPADIIGINETWLSADIMDHEVIPTDYVVLRKDRIGGRRPAGGVLLAVLPHLQPRRQKQLETSAEAIWAAITVSNLRFLIASVYRAPNSTAEQNDELLRSFSLAAEQQHNYDACFVMGDLNLDIDWSAEPPLPRAIPAEKFIDAFDNLAFFQLIKNPTRTTTTSEKTIDLFLCDTPNLVSSSEVIAGVSDHDALLAELRVDSRRPTPLPAMLPNWRRAPWPTLNDRLAEEMQAVLQINNLNDAWTAWKTALVSCVSECVPSRKSRPKRRLLPWLDKKLKKMIKIKDELFAKWQVEKTLESRNLFETARRASQGAVRLAKDRWFWALGRGPGGAAIFWKFIHSKTKVPIKTTSFSVDGRIFSEPAAVASKFQESFKQNFSPPEADYPFLRRVPSQEEKLSEWRITESDVDNLLHVLDAKSATGPDGVPAVLLKRCAKTLCPSLAHIFNLSLRACDLPADWKCAAVTPIPKDGEKSDLRNYRPISVTSLVGKLLEKHVRNQLAGFLDTNKALPDNQHGFRERRSCTTMLLRTLDSWTAAIDKNSGGHVHAIFLDWAKAFDKVPHQRLLSKLQHHGIDGAALEWLKNFLVGRSQFVRFGGARSEPCVVSSGVVQGSVLGPLLFNVYVSDLPAVVKTNLVQYADDCTIFREVTSQDDVDELQEDLALIDIWCVNNGMQLNAKKCVAMDLSRARQPWLPQYMIGGAVLEYVSTQRLLGVHIARDLRWNHHVDVQRKKAAQTLGFAARNLRGCTQRVKRMAYLTLVKPKLFYGTPAWHPWTKTNTEKMARTQNKALHFIHGRHVPPPEKQNMLSVPAQLAYNDLLFFKKSLCGLTEYNAMARITEGRVHRGDDPLHPRLQQPPARTELGQNAFDYRIVAEWNAAPPAIKDCTAAQFPAVYIDDATQFEVTTLPNGLSVVVGLSGMIGLLGLRPSGLALRTQSADEENEQGRLLGAWGWKQIDHARCRLGAAALPEDDGKICVIRTTSLFPGGAGDMSVFCARGRQLVKALQTKTASLLPTLQADAGRRVRRVSRSEGDLRFAFALLHNNSNRQEKRKISKATADARRQPVVSLPTASQGLVILARVRSFLDPVFSAANRVRCNSDRNPCEQGTPSSGIMSLSVSPSDAGISEDEGQDYDDQIGGGDGNDLVEQRRMSNVSVASGVYETIDDDVGVALPIREEEPPPLPPREYKLYARRRPGGLHAFLRLHSLWRSNSENHVAHSEDTEEEDVEDDDASDVIYSELIEPREEPRTQESSLLRRVLEHKVGPLQHSSSCSDLPKAPPGSPGPSDAEEPLYLSMTACAPRKRVSSESASFLLRKMSNLNDATGNSSHDSIYVTMNVIDRKQSLTSEIYALVTGIQPSTDRSSGP</sequence>
<feature type="domain" description="Reverse transcriptase" evidence="2">
    <location>
        <begin position="616"/>
        <end position="865"/>
    </location>
</feature>
<dbReference type="SUPFAM" id="SSF56219">
    <property type="entry name" value="DNase I-like"/>
    <property type="match status" value="1"/>
</dbReference>
<evidence type="ECO:0000313" key="3">
    <source>
        <dbReference type="EMBL" id="CAB3382997.1"/>
    </source>
</evidence>
<dbReference type="PANTHER" id="PTHR33395">
    <property type="entry name" value="TRANSCRIPTASE, PUTATIVE-RELATED-RELATED"/>
    <property type="match status" value="1"/>
</dbReference>
<dbReference type="PANTHER" id="PTHR33395:SF22">
    <property type="entry name" value="REVERSE TRANSCRIPTASE DOMAIN-CONTAINING PROTEIN"/>
    <property type="match status" value="1"/>
</dbReference>
<reference evidence="3 4" key="1">
    <citation type="submission" date="2020-04" db="EMBL/GenBank/DDBJ databases">
        <authorList>
            <person name="Alioto T."/>
            <person name="Alioto T."/>
            <person name="Gomez Garrido J."/>
        </authorList>
    </citation>
    <scope>NUCLEOTIDE SEQUENCE [LARGE SCALE GENOMIC DNA]</scope>
</reference>
<protein>
    <recommendedName>
        <fullName evidence="2">Reverse transcriptase domain-containing protein</fullName>
    </recommendedName>
</protein>
<accession>A0A8S1DRS4</accession>
<dbReference type="Pfam" id="PF03372">
    <property type="entry name" value="Exo_endo_phos"/>
    <property type="match status" value="1"/>
</dbReference>
<dbReference type="Pfam" id="PF00078">
    <property type="entry name" value="RVT_1"/>
    <property type="match status" value="1"/>
</dbReference>
<dbReference type="Proteomes" id="UP000494165">
    <property type="component" value="Unassembled WGS sequence"/>
</dbReference>
<dbReference type="InterPro" id="IPR005135">
    <property type="entry name" value="Endo/exonuclease/phosphatase"/>
</dbReference>
<proteinExistence type="predicted"/>
<dbReference type="InterPro" id="IPR036691">
    <property type="entry name" value="Endo/exonu/phosph_ase_sf"/>
</dbReference>
<dbReference type="InterPro" id="IPR000477">
    <property type="entry name" value="RT_dom"/>
</dbReference>
<evidence type="ECO:0000256" key="1">
    <source>
        <dbReference type="SAM" id="MobiDB-lite"/>
    </source>
</evidence>
<dbReference type="Gene3D" id="3.60.10.10">
    <property type="entry name" value="Endonuclease/exonuclease/phosphatase"/>
    <property type="match status" value="1"/>
</dbReference>
<feature type="compositionally biased region" description="Acidic residues" evidence="1">
    <location>
        <begin position="1292"/>
        <end position="1302"/>
    </location>
</feature>
<gene>
    <name evidence="3" type="ORF">CLODIP_2_CD08240</name>
</gene>
<name>A0A8S1DRS4_9INSE</name>
<evidence type="ECO:0000259" key="2">
    <source>
        <dbReference type="PROSITE" id="PS50878"/>
    </source>
</evidence>
<comment type="caution">
    <text evidence="3">The sequence shown here is derived from an EMBL/GenBank/DDBJ whole genome shotgun (WGS) entry which is preliminary data.</text>
</comment>
<feature type="region of interest" description="Disordered" evidence="1">
    <location>
        <begin position="1265"/>
        <end position="1312"/>
    </location>
</feature>
<dbReference type="PROSITE" id="PS50878">
    <property type="entry name" value="RT_POL"/>
    <property type="match status" value="1"/>
</dbReference>